<accession>A0ACD3YTF3</accession>
<name>A0ACD3YTF3_FUSSC</name>
<evidence type="ECO:0000313" key="2">
    <source>
        <dbReference type="Proteomes" id="UP000830768"/>
    </source>
</evidence>
<dbReference type="EMBL" id="CP090032">
    <property type="protein sequence ID" value="UPK92258.1"/>
    <property type="molecule type" value="Genomic_DNA"/>
</dbReference>
<protein>
    <submittedName>
        <fullName evidence="1">Uncharacterized protein</fullName>
    </submittedName>
</protein>
<keyword evidence="2" id="KW-1185">Reference proteome</keyword>
<evidence type="ECO:0000313" key="1">
    <source>
        <dbReference type="EMBL" id="UPK92258.1"/>
    </source>
</evidence>
<gene>
    <name evidence="1" type="ORF">LCI18_003193</name>
</gene>
<dbReference type="Proteomes" id="UP000830768">
    <property type="component" value="Chromosome 3"/>
</dbReference>
<organism evidence="1 2">
    <name type="scientific">Fusarium solani subsp. cucurbitae</name>
    <name type="common">Neocosmosporum cucurbitae</name>
    <dbReference type="NCBI Taxonomy" id="2747967"/>
    <lineage>
        <taxon>Eukaryota</taxon>
        <taxon>Fungi</taxon>
        <taxon>Dikarya</taxon>
        <taxon>Ascomycota</taxon>
        <taxon>Pezizomycotina</taxon>
        <taxon>Sordariomycetes</taxon>
        <taxon>Hypocreomycetidae</taxon>
        <taxon>Hypocreales</taxon>
        <taxon>Nectriaceae</taxon>
        <taxon>Fusarium</taxon>
        <taxon>Fusarium solani species complex</taxon>
    </lineage>
</organism>
<proteinExistence type="predicted"/>
<sequence>MTREERRPLLSETDAGRARYACGAEVPILVAGFIITLSFSLTQVPILYVFHLMECDIFYQNNPPYTGIGDKCNRDEIAAATATQFSILGMSTTFCGTLNLFVAGWLAKRLGPRAALLIQTLVPAIRAIAQILGVTAGGWPGIITFQCTQLIAIIGGPAGYVLIVNIMVSEVVEPIRRTSVFGKLQGCIMLGQGVGYFAGGMIGDLFGIQQPFEVAFLCFLLATFYARIALPCVAPEATLDSQAINKGASGFFSPLKILLPQRVRLRSGQIANHYGVLFLCCGVFLGVLATDYAPFMIQMYATAEFSFNQAENGWLMSGWAIMRSCFLLLLFPRIISRGRKWFAPRGSNGVANTDGQRSDATLHDENFDTLIESWSSGDPTSTQSSDPDSTHLGFDLFFLRWSLVIDGVLTTIAAFATHRWHIYLAAFLLPLGSGSAPAAKGVITDMCSSSQRADALNAITLVENIARLATQGIFGFLFAFLAAVGKAYLTFFCNAAIAVLGTGVLLLSHFPPHGSELLVEDEETNTANTCEADVQGPSCG</sequence>
<reference evidence="1" key="1">
    <citation type="submission" date="2021-11" db="EMBL/GenBank/DDBJ databases">
        <title>Fusarium solani-melongenae Genome sequencing and assembly.</title>
        <authorList>
            <person name="Xie S."/>
            <person name="Huang L."/>
            <person name="Zhang X."/>
        </authorList>
    </citation>
    <scope>NUCLEOTIDE SEQUENCE</scope>
    <source>
        <strain evidence="1">CRI 24-3</strain>
    </source>
</reference>